<feature type="domain" description="Methyltransferase type 11" evidence="2">
    <location>
        <begin position="106"/>
        <end position="203"/>
    </location>
</feature>
<dbReference type="GO" id="GO:0008168">
    <property type="term" value="F:methyltransferase activity"/>
    <property type="evidence" value="ECO:0000318"/>
    <property type="project" value="GO_Central"/>
</dbReference>
<dbReference type="Gene3D" id="3.40.50.150">
    <property type="entry name" value="Vaccinia Virus protein VP39"/>
    <property type="match status" value="1"/>
</dbReference>
<evidence type="ECO:0000313" key="5">
    <source>
        <dbReference type="Proteomes" id="UP000001555"/>
    </source>
</evidence>
<keyword evidence="1" id="KW-0472">Membrane</keyword>
<dbReference type="HOGENOM" id="CLU_037990_7_2_1"/>
<dbReference type="OrthoDB" id="416496at2759"/>
<sequence>MRAERRRRGTAGESCTLRSGLKMGRLGCLGGDCFIYATMACGLLFWVPFKLNNRLREIFFARFAFPVGMYLLKDRMIGVRRQAFSQLNDLVSHDDTLKKEGSIRVLEIGAGFGANLEHMKRKVKYWNLDPNAEYAEGFRGNLKKNPNVEMERWIHAYAEDMRGVPDGHFDVVLVSYVLCSVSDVGKVLTECKRVLSKGGRLMFVEHVAHPEGSWGLVLQRLLDPLWTFTFCGCHVTRKTGLTLKNAGFEQVELNEEFLPIPMALSPHVYGFAIAGTN</sequence>
<evidence type="ECO:0000256" key="1">
    <source>
        <dbReference type="SAM" id="Phobius"/>
    </source>
</evidence>
<dbReference type="SUPFAM" id="SSF53335">
    <property type="entry name" value="S-adenosyl-L-methionine-dependent methyltransferases"/>
    <property type="match status" value="1"/>
</dbReference>
<dbReference type="STRING" id="6945.B7PJ61"/>
<dbReference type="Proteomes" id="UP000001555">
    <property type="component" value="Unassembled WGS sequence"/>
</dbReference>
<dbReference type="KEGG" id="isc:8029727"/>
<evidence type="ECO:0000313" key="3">
    <source>
        <dbReference type="EMBL" id="EEC06633.1"/>
    </source>
</evidence>
<dbReference type="InterPro" id="IPR052356">
    <property type="entry name" value="Thiol_S-MT"/>
</dbReference>
<dbReference type="EMBL" id="ABJB010796403">
    <property type="status" value="NOT_ANNOTATED_CDS"/>
    <property type="molecule type" value="Genomic_DNA"/>
</dbReference>
<dbReference type="AlphaFoldDB" id="B7PJ61"/>
<dbReference type="EMBL" id="DS724436">
    <property type="protein sequence ID" value="EEC06633.1"/>
    <property type="molecule type" value="Genomic_DNA"/>
</dbReference>
<dbReference type="PANTHER" id="PTHR45036:SF1">
    <property type="entry name" value="METHYLTRANSFERASE LIKE 7A"/>
    <property type="match status" value="1"/>
</dbReference>
<dbReference type="VEuPathDB" id="VectorBase:ISCP_031846"/>
<dbReference type="EnsemblMetazoa" id="ISCW003519-RA">
    <property type="protein sequence ID" value="ISCW003519-PA"/>
    <property type="gene ID" value="ISCW003519"/>
</dbReference>
<name>B7PJ61_IXOSC</name>
<dbReference type="GO" id="GO:0008757">
    <property type="term" value="F:S-adenosylmethionine-dependent methyltransferase activity"/>
    <property type="evidence" value="ECO:0007669"/>
    <property type="project" value="InterPro"/>
</dbReference>
<evidence type="ECO:0000313" key="4">
    <source>
        <dbReference type="EnsemblMetazoa" id="ISCW003519-PA"/>
    </source>
</evidence>
<dbReference type="CDD" id="cd02440">
    <property type="entry name" value="AdoMet_MTases"/>
    <property type="match status" value="1"/>
</dbReference>
<organism>
    <name type="scientific">Ixodes scapularis</name>
    <name type="common">Black-legged tick</name>
    <name type="synonym">Deer tick</name>
    <dbReference type="NCBI Taxonomy" id="6945"/>
    <lineage>
        <taxon>Eukaryota</taxon>
        <taxon>Metazoa</taxon>
        <taxon>Ecdysozoa</taxon>
        <taxon>Arthropoda</taxon>
        <taxon>Chelicerata</taxon>
        <taxon>Arachnida</taxon>
        <taxon>Acari</taxon>
        <taxon>Parasitiformes</taxon>
        <taxon>Ixodida</taxon>
        <taxon>Ixodoidea</taxon>
        <taxon>Ixodidae</taxon>
        <taxon>Ixodinae</taxon>
        <taxon>Ixodes</taxon>
    </lineage>
</organism>
<dbReference type="Pfam" id="PF08241">
    <property type="entry name" value="Methyltransf_11"/>
    <property type="match status" value="1"/>
</dbReference>
<dbReference type="VEuPathDB" id="VectorBase:ISCW003519"/>
<reference evidence="4" key="2">
    <citation type="submission" date="2020-05" db="UniProtKB">
        <authorList>
            <consortium name="EnsemblMetazoa"/>
        </authorList>
    </citation>
    <scope>IDENTIFICATION</scope>
    <source>
        <strain evidence="4">wikel</strain>
    </source>
</reference>
<proteinExistence type="predicted"/>
<gene>
    <name evidence="4" type="primary">8029727</name>
    <name evidence="3" type="ORF">IscW_ISCW003519</name>
</gene>
<dbReference type="PANTHER" id="PTHR45036">
    <property type="entry name" value="METHYLTRANSFERASE LIKE 7B"/>
    <property type="match status" value="1"/>
</dbReference>
<feature type="transmembrane region" description="Helical" evidence="1">
    <location>
        <begin position="26"/>
        <end position="49"/>
    </location>
</feature>
<keyword evidence="5" id="KW-1185">Reference proteome</keyword>
<evidence type="ECO:0000259" key="2">
    <source>
        <dbReference type="Pfam" id="PF08241"/>
    </source>
</evidence>
<dbReference type="VEuPathDB" id="VectorBase:ISCI003519"/>
<dbReference type="PaxDb" id="6945-B7PJ61"/>
<dbReference type="InterPro" id="IPR029063">
    <property type="entry name" value="SAM-dependent_MTases_sf"/>
</dbReference>
<keyword evidence="1" id="KW-0812">Transmembrane</keyword>
<protein>
    <recommendedName>
        <fullName evidence="2">Methyltransferase type 11 domain-containing protein</fullName>
    </recommendedName>
</protein>
<reference evidence="3 5" key="1">
    <citation type="submission" date="2008-03" db="EMBL/GenBank/DDBJ databases">
        <title>Annotation of Ixodes scapularis.</title>
        <authorList>
            <consortium name="Ixodes scapularis Genome Project Consortium"/>
            <person name="Caler E."/>
            <person name="Hannick L.I."/>
            <person name="Bidwell S."/>
            <person name="Joardar V."/>
            <person name="Thiagarajan M."/>
            <person name="Amedeo P."/>
            <person name="Galinsky K.J."/>
            <person name="Schobel S."/>
            <person name="Inman J."/>
            <person name="Hostetler J."/>
            <person name="Miller J."/>
            <person name="Hammond M."/>
            <person name="Megy K."/>
            <person name="Lawson D."/>
            <person name="Kodira C."/>
            <person name="Sutton G."/>
            <person name="Meyer J."/>
            <person name="Hill C.A."/>
            <person name="Birren B."/>
            <person name="Nene V."/>
            <person name="Collins F."/>
            <person name="Alarcon-Chaidez F."/>
            <person name="Wikel S."/>
            <person name="Strausberg R."/>
        </authorList>
    </citation>
    <scope>NUCLEOTIDE SEQUENCE [LARGE SCALE GENOMIC DNA]</scope>
    <source>
        <strain evidence="5">Wikel</strain>
        <strain evidence="3">Wikel colony</strain>
    </source>
</reference>
<keyword evidence="1" id="KW-1133">Transmembrane helix</keyword>
<dbReference type="InParanoid" id="B7PJ61"/>
<accession>B7PJ61</accession>
<dbReference type="InterPro" id="IPR013216">
    <property type="entry name" value="Methyltransf_11"/>
</dbReference>